<dbReference type="HAMAP" id="MF_00115">
    <property type="entry name" value="MscL"/>
    <property type="match status" value="1"/>
</dbReference>
<keyword evidence="7 10" id="KW-0406">Ion transport</keyword>
<keyword evidence="10" id="KW-0997">Cell inner membrane</keyword>
<reference evidence="11 12" key="1">
    <citation type="submission" date="2017-07" db="EMBL/GenBank/DDBJ databases">
        <title>Draft Genome Sequences of Select Purple Nonsulfur Bacteria.</title>
        <authorList>
            <person name="Lasarre B."/>
            <person name="Mckinlay J.B."/>
        </authorList>
    </citation>
    <scope>NUCLEOTIDE SEQUENCE [LARGE SCALE GENOMIC DNA]</scope>
    <source>
        <strain evidence="11 12">DSM 5909</strain>
    </source>
</reference>
<comment type="subunit">
    <text evidence="10">Homopentamer.</text>
</comment>
<keyword evidence="4 10" id="KW-1003">Cell membrane</keyword>
<keyword evidence="12" id="KW-1185">Reference proteome</keyword>
<dbReference type="GO" id="GO:0005886">
    <property type="term" value="C:plasma membrane"/>
    <property type="evidence" value="ECO:0007669"/>
    <property type="project" value="UniProtKB-SubCell"/>
</dbReference>
<evidence type="ECO:0000313" key="11">
    <source>
        <dbReference type="EMBL" id="RAI45446.1"/>
    </source>
</evidence>
<dbReference type="EMBL" id="NPEX01000015">
    <property type="protein sequence ID" value="RAI45446.1"/>
    <property type="molecule type" value="Genomic_DNA"/>
</dbReference>
<evidence type="ECO:0000256" key="1">
    <source>
        <dbReference type="ARBA" id="ARBA00004651"/>
    </source>
</evidence>
<dbReference type="InterPro" id="IPR037673">
    <property type="entry name" value="MSC/AndL"/>
</dbReference>
<proteinExistence type="inferred from homology"/>
<dbReference type="PRINTS" id="PR01264">
    <property type="entry name" value="MECHCHANNEL"/>
</dbReference>
<dbReference type="PROSITE" id="PS01327">
    <property type="entry name" value="MSCL"/>
    <property type="match status" value="1"/>
</dbReference>
<dbReference type="AlphaFoldDB" id="A0A327L523"/>
<dbReference type="RefSeq" id="WP_111417707.1">
    <property type="nucleotide sequence ID" value="NZ_NPEX01000015.1"/>
</dbReference>
<dbReference type="PANTHER" id="PTHR30266:SF2">
    <property type="entry name" value="LARGE-CONDUCTANCE MECHANOSENSITIVE CHANNEL"/>
    <property type="match status" value="1"/>
</dbReference>
<comment type="subcellular location">
    <subcellularLocation>
        <location evidence="10">Cell inner membrane</location>
        <topology evidence="10">Multi-pass membrane protein</topology>
    </subcellularLocation>
    <subcellularLocation>
        <location evidence="1">Cell membrane</location>
        <topology evidence="1">Multi-pass membrane protein</topology>
    </subcellularLocation>
</comment>
<feature type="transmembrane region" description="Helical" evidence="10">
    <location>
        <begin position="40"/>
        <end position="59"/>
    </location>
</feature>
<dbReference type="InterPro" id="IPR036019">
    <property type="entry name" value="MscL_channel"/>
</dbReference>
<name>A0A327L523_9BRAD</name>
<dbReference type="InterPro" id="IPR001185">
    <property type="entry name" value="MS_channel"/>
</dbReference>
<keyword evidence="9 10" id="KW-0407">Ion channel</keyword>
<dbReference type="Proteomes" id="UP000249130">
    <property type="component" value="Unassembled WGS sequence"/>
</dbReference>
<feature type="transmembrane region" description="Helical" evidence="10">
    <location>
        <begin position="79"/>
        <end position="103"/>
    </location>
</feature>
<evidence type="ECO:0000256" key="10">
    <source>
        <dbReference type="HAMAP-Rule" id="MF_00115"/>
    </source>
</evidence>
<sequence length="139" mass="15120">MPVLDEFKKFAVRGNVVDLAIGVVIGAAFGNIVQSLVGDVFMPLIGAVTGGLDFSNYFLPLSSKVTAPTLIEAKKQGAVLAWGSFLTLCINFVIVAWVLFLVVKAMNRLRREDPPEPATPPRQEQLLTEIRDLLKARAP</sequence>
<keyword evidence="3 10" id="KW-0813">Transport</keyword>
<dbReference type="Pfam" id="PF01741">
    <property type="entry name" value="MscL"/>
    <property type="match status" value="1"/>
</dbReference>
<comment type="caution">
    <text evidence="11">The sequence shown here is derived from an EMBL/GenBank/DDBJ whole genome shotgun (WGS) entry which is preliminary data.</text>
</comment>
<gene>
    <name evidence="10 11" type="primary">mscL</name>
    <name evidence="11" type="ORF">CH341_03800</name>
</gene>
<evidence type="ECO:0000256" key="2">
    <source>
        <dbReference type="ARBA" id="ARBA00007254"/>
    </source>
</evidence>
<dbReference type="InterPro" id="IPR019823">
    <property type="entry name" value="Mechanosensitive_channel_CS"/>
</dbReference>
<evidence type="ECO:0000256" key="9">
    <source>
        <dbReference type="ARBA" id="ARBA00023303"/>
    </source>
</evidence>
<keyword evidence="8 10" id="KW-0472">Membrane</keyword>
<evidence type="ECO:0000256" key="5">
    <source>
        <dbReference type="ARBA" id="ARBA00022692"/>
    </source>
</evidence>
<comment type="function">
    <text evidence="10">Channel that opens in response to stretch forces in the membrane lipid bilayer. May participate in the regulation of osmotic pressure changes within the cell.</text>
</comment>
<dbReference type="NCBIfam" id="NF001843">
    <property type="entry name" value="PRK00567.1-4"/>
    <property type="match status" value="1"/>
</dbReference>
<organism evidence="11 12">
    <name type="scientific">Rhodoplanes roseus</name>
    <dbReference type="NCBI Taxonomy" id="29409"/>
    <lineage>
        <taxon>Bacteria</taxon>
        <taxon>Pseudomonadati</taxon>
        <taxon>Pseudomonadota</taxon>
        <taxon>Alphaproteobacteria</taxon>
        <taxon>Hyphomicrobiales</taxon>
        <taxon>Nitrobacteraceae</taxon>
        <taxon>Rhodoplanes</taxon>
    </lineage>
</organism>
<evidence type="ECO:0000256" key="7">
    <source>
        <dbReference type="ARBA" id="ARBA00023065"/>
    </source>
</evidence>
<dbReference type="PANTHER" id="PTHR30266">
    <property type="entry name" value="MECHANOSENSITIVE CHANNEL MSCL"/>
    <property type="match status" value="1"/>
</dbReference>
<dbReference type="Gene3D" id="1.10.1200.120">
    <property type="entry name" value="Large-conductance mechanosensitive channel, MscL, domain 1"/>
    <property type="match status" value="1"/>
</dbReference>
<comment type="similarity">
    <text evidence="2 10">Belongs to the MscL family.</text>
</comment>
<dbReference type="GO" id="GO:0008381">
    <property type="term" value="F:mechanosensitive monoatomic ion channel activity"/>
    <property type="evidence" value="ECO:0007669"/>
    <property type="project" value="UniProtKB-UniRule"/>
</dbReference>
<dbReference type="SUPFAM" id="SSF81330">
    <property type="entry name" value="Gated mechanosensitive channel"/>
    <property type="match status" value="1"/>
</dbReference>
<evidence type="ECO:0000256" key="4">
    <source>
        <dbReference type="ARBA" id="ARBA00022475"/>
    </source>
</evidence>
<keyword evidence="6 10" id="KW-1133">Transmembrane helix</keyword>
<protein>
    <recommendedName>
        <fullName evidence="10">Large-conductance mechanosensitive channel</fullName>
    </recommendedName>
</protein>
<evidence type="ECO:0000256" key="8">
    <source>
        <dbReference type="ARBA" id="ARBA00023136"/>
    </source>
</evidence>
<dbReference type="OrthoDB" id="9810350at2"/>
<evidence type="ECO:0000256" key="6">
    <source>
        <dbReference type="ARBA" id="ARBA00022989"/>
    </source>
</evidence>
<keyword evidence="5 10" id="KW-0812">Transmembrane</keyword>
<evidence type="ECO:0000313" key="12">
    <source>
        <dbReference type="Proteomes" id="UP000249130"/>
    </source>
</evidence>
<dbReference type="NCBIfam" id="TIGR00220">
    <property type="entry name" value="mscL"/>
    <property type="match status" value="1"/>
</dbReference>
<feature type="transmembrane region" description="Helical" evidence="10">
    <location>
        <begin position="12"/>
        <end position="33"/>
    </location>
</feature>
<accession>A0A327L523</accession>
<evidence type="ECO:0000256" key="3">
    <source>
        <dbReference type="ARBA" id="ARBA00022448"/>
    </source>
</evidence>
<dbReference type="NCBIfam" id="NF010557">
    <property type="entry name" value="PRK13952.1"/>
    <property type="match status" value="1"/>
</dbReference>